<organism evidence="1 2">
    <name type="scientific">Araneus ventricosus</name>
    <name type="common">Orbweaver spider</name>
    <name type="synonym">Epeira ventricosa</name>
    <dbReference type="NCBI Taxonomy" id="182803"/>
    <lineage>
        <taxon>Eukaryota</taxon>
        <taxon>Metazoa</taxon>
        <taxon>Ecdysozoa</taxon>
        <taxon>Arthropoda</taxon>
        <taxon>Chelicerata</taxon>
        <taxon>Arachnida</taxon>
        <taxon>Araneae</taxon>
        <taxon>Araneomorphae</taxon>
        <taxon>Entelegynae</taxon>
        <taxon>Araneoidea</taxon>
        <taxon>Araneidae</taxon>
        <taxon>Araneus</taxon>
    </lineage>
</organism>
<proteinExistence type="predicted"/>
<comment type="caution">
    <text evidence="1">The sequence shown here is derived from an EMBL/GenBank/DDBJ whole genome shotgun (WGS) entry which is preliminary data.</text>
</comment>
<evidence type="ECO:0000313" key="2">
    <source>
        <dbReference type="Proteomes" id="UP000499080"/>
    </source>
</evidence>
<protein>
    <submittedName>
        <fullName evidence="1">Uncharacterized protein</fullName>
    </submittedName>
</protein>
<evidence type="ECO:0000313" key="1">
    <source>
        <dbReference type="EMBL" id="GBM37199.1"/>
    </source>
</evidence>
<name>A0A4Y2FA18_ARAVE</name>
<gene>
    <name evidence="1" type="ORF">AVEN_14969_1</name>
</gene>
<dbReference type="EMBL" id="BGPR01000831">
    <property type="protein sequence ID" value="GBM37199.1"/>
    <property type="molecule type" value="Genomic_DNA"/>
</dbReference>
<reference evidence="1 2" key="1">
    <citation type="journal article" date="2019" name="Sci. Rep.">
        <title>Orb-weaving spider Araneus ventricosus genome elucidates the spidroin gene catalogue.</title>
        <authorList>
            <person name="Kono N."/>
            <person name="Nakamura H."/>
            <person name="Ohtoshi R."/>
            <person name="Moran D.A.P."/>
            <person name="Shinohara A."/>
            <person name="Yoshida Y."/>
            <person name="Fujiwara M."/>
            <person name="Mori M."/>
            <person name="Tomita M."/>
            <person name="Arakawa K."/>
        </authorList>
    </citation>
    <scope>NUCLEOTIDE SEQUENCE [LARGE SCALE GENOMIC DNA]</scope>
</reference>
<keyword evidence="2" id="KW-1185">Reference proteome</keyword>
<sequence length="97" mass="10801">MVVADIFDSFGLRVDGIFNDFYVEIASFGTLKIDLLEKLGIEDLERSAVLIKPSLELEPSTFGMSRLRVSHIVPLLGCDMGRHPRDGKSTQSSFEEP</sequence>
<dbReference type="AlphaFoldDB" id="A0A4Y2FA18"/>
<accession>A0A4Y2FA18</accession>
<dbReference type="Proteomes" id="UP000499080">
    <property type="component" value="Unassembled WGS sequence"/>
</dbReference>